<organism evidence="1 2">
    <name type="scientific">Thermococcus litoralis (strain ATCC 51850 / DSM 5473 / JCM 8560 / NS-C)</name>
    <dbReference type="NCBI Taxonomy" id="523849"/>
    <lineage>
        <taxon>Archaea</taxon>
        <taxon>Methanobacteriati</taxon>
        <taxon>Methanobacteriota</taxon>
        <taxon>Thermococci</taxon>
        <taxon>Thermococcales</taxon>
        <taxon>Thermococcaceae</taxon>
        <taxon>Thermococcus</taxon>
    </lineage>
</organism>
<proteinExistence type="predicted"/>
<reference evidence="1 2" key="1">
    <citation type="journal article" date="2012" name="J. Bacteriol.">
        <title>Genome sequence of the model hyperthermophilic archaeon Thermococcus litoralis NS-C.</title>
        <authorList>
            <person name="Gardner A.F."/>
            <person name="Kumar S."/>
            <person name="Perler F.B."/>
        </authorList>
    </citation>
    <scope>NUCLEOTIDE SEQUENCE [LARGE SCALE GENOMIC DNA]</scope>
    <source>
        <strain evidence="2">ATCC 51850 / DSM 5473 / JCM 8560 / NS-C</strain>
    </source>
</reference>
<dbReference type="RefSeq" id="WP_020953724.1">
    <property type="nucleotide sequence ID" value="NC_022084.1"/>
</dbReference>
<dbReference type="HOGENOM" id="CLU_3228023_0_0_2"/>
<dbReference type="STRING" id="523849.OCC_14060"/>
<keyword evidence="2" id="KW-1185">Reference proteome</keyword>
<protein>
    <submittedName>
        <fullName evidence="1">Uncharacterized protein</fullName>
    </submittedName>
</protein>
<dbReference type="GeneID" id="78828427"/>
<evidence type="ECO:0000313" key="2">
    <source>
        <dbReference type="Proteomes" id="UP000015502"/>
    </source>
</evidence>
<dbReference type="EMBL" id="CP006670">
    <property type="protein sequence ID" value="AGT34294.1"/>
    <property type="molecule type" value="Genomic_DNA"/>
</dbReference>
<gene>
    <name evidence="1" type="ORF">OCC_14060</name>
</gene>
<name>S5ZTS2_THELN</name>
<dbReference type="Proteomes" id="UP000015502">
    <property type="component" value="Chromosome"/>
</dbReference>
<dbReference type="PaxDb" id="523849-OCC_14060"/>
<sequence length="43" mass="5309">MSFSFIFFGWEEALRTEMFADYLISTIKHREEIYHFEQFLANL</sequence>
<accession>S5ZTS2</accession>
<dbReference type="KEGG" id="tlt:OCC_14060"/>
<dbReference type="AlphaFoldDB" id="S5ZTS2"/>
<evidence type="ECO:0000313" key="1">
    <source>
        <dbReference type="EMBL" id="AGT34294.1"/>
    </source>
</evidence>